<gene>
    <name evidence="1" type="ORF">SB48_HM08orf04888</name>
</gene>
<dbReference type="AlphaFoldDB" id="A0AAN0T7C0"/>
<evidence type="ECO:0000313" key="2">
    <source>
        <dbReference type="Proteomes" id="UP000032024"/>
    </source>
</evidence>
<dbReference type="Proteomes" id="UP000032024">
    <property type="component" value="Chromosome"/>
</dbReference>
<reference evidence="2" key="1">
    <citation type="submission" date="2015-01" db="EMBL/GenBank/DDBJ databases">
        <title>Comparative genome analysis of Bacillus coagulans HM-08, Clostridium butyricum HM-68, Bacillus subtilis HM-66 and Bacillus paralicheniformis BL-09.</title>
        <authorList>
            <person name="Zhang H."/>
        </authorList>
    </citation>
    <scope>NUCLEOTIDE SEQUENCE [LARGE SCALE GENOMIC DNA]</scope>
    <source>
        <strain evidence="2">HM-08</strain>
    </source>
</reference>
<organism evidence="1 2">
    <name type="scientific">Heyndrickxia coagulans</name>
    <name type="common">Weizmannia coagulans</name>
    <dbReference type="NCBI Taxonomy" id="1398"/>
    <lineage>
        <taxon>Bacteria</taxon>
        <taxon>Bacillati</taxon>
        <taxon>Bacillota</taxon>
        <taxon>Bacilli</taxon>
        <taxon>Bacillales</taxon>
        <taxon>Bacillaceae</taxon>
        <taxon>Heyndrickxia</taxon>
    </lineage>
</organism>
<accession>A0AAN0T7C0</accession>
<dbReference type="EMBL" id="CP010525">
    <property type="protein sequence ID" value="AJO23853.1"/>
    <property type="molecule type" value="Genomic_DNA"/>
</dbReference>
<protein>
    <submittedName>
        <fullName evidence="1">Uncharacterized protein</fullName>
    </submittedName>
</protein>
<keyword evidence="2" id="KW-1185">Reference proteome</keyword>
<name>A0AAN0T7C0_HEYCO</name>
<evidence type="ECO:0000313" key="1">
    <source>
        <dbReference type="EMBL" id="AJO23853.1"/>
    </source>
</evidence>
<proteinExistence type="predicted"/>
<sequence length="49" mass="5780">MKTWNNKWRKNLPDFSLSGKQQPLSGLFLCYSFQKNLVNCFLLLFILLA</sequence>